<accession>A0A2T5H9X8</accession>
<organism evidence="2 3">
    <name type="scientific">Celeribacter persicus</name>
    <dbReference type="NCBI Taxonomy" id="1651082"/>
    <lineage>
        <taxon>Bacteria</taxon>
        <taxon>Pseudomonadati</taxon>
        <taxon>Pseudomonadota</taxon>
        <taxon>Alphaproteobacteria</taxon>
        <taxon>Rhodobacterales</taxon>
        <taxon>Roseobacteraceae</taxon>
        <taxon>Celeribacter</taxon>
    </lineage>
</organism>
<evidence type="ECO:0000313" key="2">
    <source>
        <dbReference type="EMBL" id="PTQ68354.1"/>
    </source>
</evidence>
<evidence type="ECO:0000256" key="1">
    <source>
        <dbReference type="SAM" id="SignalP"/>
    </source>
</evidence>
<dbReference type="AlphaFoldDB" id="A0A2T5H9X8"/>
<dbReference type="EMBL" id="QAOH01000015">
    <property type="protein sequence ID" value="PTQ68354.1"/>
    <property type="molecule type" value="Genomic_DNA"/>
</dbReference>
<dbReference type="Proteomes" id="UP000244077">
    <property type="component" value="Unassembled WGS sequence"/>
</dbReference>
<gene>
    <name evidence="2" type="ORF">C8N42_11566</name>
</gene>
<keyword evidence="1" id="KW-0732">Signal</keyword>
<dbReference type="OrthoDB" id="7856524at2"/>
<dbReference type="RefSeq" id="WP_107817619.1">
    <property type="nucleotide sequence ID" value="NZ_QAOH01000015.1"/>
</dbReference>
<proteinExistence type="predicted"/>
<evidence type="ECO:0000313" key="3">
    <source>
        <dbReference type="Proteomes" id="UP000244077"/>
    </source>
</evidence>
<keyword evidence="3" id="KW-1185">Reference proteome</keyword>
<reference evidence="2 3" key="1">
    <citation type="submission" date="2018-04" db="EMBL/GenBank/DDBJ databases">
        <title>Genomic Encyclopedia of Archaeal and Bacterial Type Strains, Phase II (KMG-II): from individual species to whole genera.</title>
        <authorList>
            <person name="Goeker M."/>
        </authorList>
    </citation>
    <scope>NUCLEOTIDE SEQUENCE [LARGE SCALE GENOMIC DNA]</scope>
    <source>
        <strain evidence="2 3">DSM 100434</strain>
    </source>
</reference>
<protein>
    <submittedName>
        <fullName evidence="2">Uncharacterized protein</fullName>
    </submittedName>
</protein>
<name>A0A2T5H9X8_9RHOB</name>
<comment type="caution">
    <text evidence="2">The sequence shown here is derived from an EMBL/GenBank/DDBJ whole genome shotgun (WGS) entry which is preliminary data.</text>
</comment>
<feature type="chain" id="PRO_5015464186" evidence="1">
    <location>
        <begin position="21"/>
        <end position="368"/>
    </location>
</feature>
<feature type="signal peptide" evidence="1">
    <location>
        <begin position="1"/>
        <end position="20"/>
    </location>
</feature>
<sequence length="368" mass="39169">MRFDALILMMNLCLAAPIWADQGEGYLSDAFGLVPLAWIAEERAEWSGVQGMEKNQKFQSVMRYSDGADSCAVFIGPKSLVAGRDEGHAVTIVLDRHGNLVADGLPVTFRLGEERQESAPTRNGIGDLIFAPATEAGTFAAGAEVDSCQSPRALYGVTADLASVPLMVIPEDTGAPEQVMGLTTAPLVDRYGNPVEDGTALTVMMDHGVGNYSQFTARSIGAVGRGDLLTRDMPERAGVSATLATTVSKVTEVEIARVRLSQAPELRLWVREDLPELRLRVGPLTTDAGHLLYEGAEVAATVRALDGAVAHVSGWAQDGYVWTDVPLAGNATEGQGGYEIRVHTAFGDSVQVAHPGPAPRDSRQETVQ</sequence>